<reference key="2">
    <citation type="submission" date="2011-10" db="EMBL/GenBank/DDBJ databases">
        <title>The genome and transcriptome sequence of Clonorchis sinensis provide insights into the carcinogenic liver fluke.</title>
        <authorList>
            <person name="Wang X."/>
            <person name="Huang Y."/>
            <person name="Chen W."/>
            <person name="Liu H."/>
            <person name="Guo L."/>
            <person name="Chen Y."/>
            <person name="Luo F."/>
            <person name="Zhou W."/>
            <person name="Sun J."/>
            <person name="Mao Q."/>
            <person name="Liang P."/>
            <person name="Zhou C."/>
            <person name="Tian Y."/>
            <person name="Men J."/>
            <person name="Lv X."/>
            <person name="Huang L."/>
            <person name="Zhou J."/>
            <person name="Hu Y."/>
            <person name="Li R."/>
            <person name="Zhang F."/>
            <person name="Lei H."/>
            <person name="Li X."/>
            <person name="Hu X."/>
            <person name="Liang C."/>
            <person name="Xu J."/>
            <person name="Wu Z."/>
            <person name="Yu X."/>
        </authorList>
    </citation>
    <scope>NUCLEOTIDE SEQUENCE</scope>
    <source>
        <strain>Henan</strain>
    </source>
</reference>
<evidence type="ECO:0000313" key="1">
    <source>
        <dbReference type="EMBL" id="GAA51006.1"/>
    </source>
</evidence>
<organism evidence="1 2">
    <name type="scientific">Clonorchis sinensis</name>
    <name type="common">Chinese liver fluke</name>
    <dbReference type="NCBI Taxonomy" id="79923"/>
    <lineage>
        <taxon>Eukaryota</taxon>
        <taxon>Metazoa</taxon>
        <taxon>Spiralia</taxon>
        <taxon>Lophotrochozoa</taxon>
        <taxon>Platyhelminthes</taxon>
        <taxon>Trematoda</taxon>
        <taxon>Digenea</taxon>
        <taxon>Opisthorchiida</taxon>
        <taxon>Opisthorchiata</taxon>
        <taxon>Opisthorchiidae</taxon>
        <taxon>Clonorchis</taxon>
    </lineage>
</organism>
<dbReference type="EMBL" id="DF143102">
    <property type="protein sequence ID" value="GAA51006.1"/>
    <property type="molecule type" value="Genomic_DNA"/>
</dbReference>
<evidence type="ECO:0000313" key="2">
    <source>
        <dbReference type="Proteomes" id="UP000008909"/>
    </source>
</evidence>
<dbReference type="Proteomes" id="UP000008909">
    <property type="component" value="Unassembled WGS sequence"/>
</dbReference>
<accession>G7YDH2</accession>
<dbReference type="AlphaFoldDB" id="G7YDH2"/>
<reference evidence="1" key="1">
    <citation type="journal article" date="2011" name="Genome Biol.">
        <title>The draft genome of the carcinogenic human liver fluke Clonorchis sinensis.</title>
        <authorList>
            <person name="Wang X."/>
            <person name="Chen W."/>
            <person name="Huang Y."/>
            <person name="Sun J."/>
            <person name="Men J."/>
            <person name="Liu H."/>
            <person name="Luo F."/>
            <person name="Guo L."/>
            <person name="Lv X."/>
            <person name="Deng C."/>
            <person name="Zhou C."/>
            <person name="Fan Y."/>
            <person name="Li X."/>
            <person name="Huang L."/>
            <person name="Hu Y."/>
            <person name="Liang C."/>
            <person name="Hu X."/>
            <person name="Xu J."/>
            <person name="Yu X."/>
        </authorList>
    </citation>
    <scope>NUCLEOTIDE SEQUENCE [LARGE SCALE GENOMIC DNA]</scope>
    <source>
        <strain evidence="1">Henan</strain>
    </source>
</reference>
<dbReference type="InParanoid" id="G7YDH2"/>
<feature type="non-terminal residue" evidence="1">
    <location>
        <position position="1"/>
    </location>
</feature>
<sequence>LKSKRARTAATSSNPSGLGRILNRARTTLGERENLLLVYTHTHTRNSRVGVVERVRMICVDVRKCVSHSCTERFYRNFDHHPEAAVYRLSDAQTFVICIRIQTLYRGSFGELNFSTEKDLAAENGEKLSLKETDMKHLGLKYKVANLSNYILEEESSQYSERPFSIHHANDRLQQVLLRFVVKSNSTQ</sequence>
<proteinExistence type="predicted"/>
<gene>
    <name evidence="1" type="ORF">CLF_105375</name>
</gene>
<keyword evidence="2" id="KW-1185">Reference proteome</keyword>
<name>G7YDH2_CLOSI</name>
<protein>
    <submittedName>
        <fullName evidence="1">Uncharacterized protein</fullName>
    </submittedName>
</protein>